<dbReference type="AlphaFoldDB" id="A0AA40ERS7"/>
<dbReference type="PANTHER" id="PTHR42339">
    <property type="entry name" value="HISTONE H1"/>
    <property type="match status" value="1"/>
</dbReference>
<keyword evidence="2" id="KW-1185">Reference proteome</keyword>
<sequence>MSAWVKNSIPGPSKSLKRKSLDDYAVCYKINKLLDSGAIIKTAFTKEIGVSARSLSGFLGEWFKKREMFGIPLPVGKKQKTSAATTAPKPKATAAPVTNRDISDIHLDGEETDSVPIYNSYDKIRRKINLYLKKRRGDQFRGGKGFSHGAKSLLYYGAYVFFEKIRIKEGKPKTKHRQDNEADYPGGIDRTYDTFGRIWVKREGLF</sequence>
<reference evidence="1" key="1">
    <citation type="submission" date="2023-06" db="EMBL/GenBank/DDBJ databases">
        <title>Genome-scale phylogeny and comparative genomics of the fungal order Sordariales.</title>
        <authorList>
            <consortium name="Lawrence Berkeley National Laboratory"/>
            <person name="Hensen N."/>
            <person name="Bonometti L."/>
            <person name="Westerberg I."/>
            <person name="Brannstrom I.O."/>
            <person name="Guillou S."/>
            <person name="Cros-Aarteil S."/>
            <person name="Calhoun S."/>
            <person name="Haridas S."/>
            <person name="Kuo A."/>
            <person name="Mondo S."/>
            <person name="Pangilinan J."/>
            <person name="Riley R."/>
            <person name="Labutti K."/>
            <person name="Andreopoulos B."/>
            <person name="Lipzen A."/>
            <person name="Chen C."/>
            <person name="Yanf M."/>
            <person name="Daum C."/>
            <person name="Ng V."/>
            <person name="Clum A."/>
            <person name="Steindorff A."/>
            <person name="Ohm R."/>
            <person name="Martin F."/>
            <person name="Silar P."/>
            <person name="Natvig D."/>
            <person name="Lalanne C."/>
            <person name="Gautier V."/>
            <person name="Ament-Velasquez S.L."/>
            <person name="Kruys A."/>
            <person name="Hutchinson M.I."/>
            <person name="Powell A.J."/>
            <person name="Barry K."/>
            <person name="Miller A.N."/>
            <person name="Grigoriev I.V."/>
            <person name="Debuchy R."/>
            <person name="Gladieux P."/>
            <person name="Thoren M.H."/>
            <person name="Johannesson H."/>
        </authorList>
    </citation>
    <scope>NUCLEOTIDE SEQUENCE</scope>
    <source>
        <strain evidence="1">CBS 540.89</strain>
    </source>
</reference>
<name>A0AA40ERS7_9PEZI</name>
<proteinExistence type="predicted"/>
<dbReference type="EMBL" id="JAUKTV010000002">
    <property type="protein sequence ID" value="KAK0744309.1"/>
    <property type="molecule type" value="Genomic_DNA"/>
</dbReference>
<evidence type="ECO:0000313" key="1">
    <source>
        <dbReference type="EMBL" id="KAK0744309.1"/>
    </source>
</evidence>
<organism evidence="1 2">
    <name type="scientific">Apiosordaria backusii</name>
    <dbReference type="NCBI Taxonomy" id="314023"/>
    <lineage>
        <taxon>Eukaryota</taxon>
        <taxon>Fungi</taxon>
        <taxon>Dikarya</taxon>
        <taxon>Ascomycota</taxon>
        <taxon>Pezizomycotina</taxon>
        <taxon>Sordariomycetes</taxon>
        <taxon>Sordariomycetidae</taxon>
        <taxon>Sordariales</taxon>
        <taxon>Lasiosphaeriaceae</taxon>
        <taxon>Apiosordaria</taxon>
    </lineage>
</organism>
<protein>
    <submittedName>
        <fullName evidence="1">Uncharacterized protein</fullName>
    </submittedName>
</protein>
<dbReference type="PANTHER" id="PTHR42339:SF1">
    <property type="entry name" value="HISTONE H1"/>
    <property type="match status" value="1"/>
</dbReference>
<evidence type="ECO:0000313" key="2">
    <source>
        <dbReference type="Proteomes" id="UP001172159"/>
    </source>
</evidence>
<accession>A0AA40ERS7</accession>
<comment type="caution">
    <text evidence="1">The sequence shown here is derived from an EMBL/GenBank/DDBJ whole genome shotgun (WGS) entry which is preliminary data.</text>
</comment>
<dbReference type="Proteomes" id="UP001172159">
    <property type="component" value="Unassembled WGS sequence"/>
</dbReference>
<gene>
    <name evidence="1" type="ORF">B0T21DRAFT_398881</name>
</gene>